<accession>A0ABD3AY76</accession>
<evidence type="ECO:0000313" key="3">
    <source>
        <dbReference type="Proteomes" id="UP001630127"/>
    </source>
</evidence>
<keyword evidence="1" id="KW-0472">Membrane</keyword>
<feature type="transmembrane region" description="Helical" evidence="1">
    <location>
        <begin position="83"/>
        <end position="102"/>
    </location>
</feature>
<dbReference type="EMBL" id="JBJUIK010000002">
    <property type="protein sequence ID" value="KAL3536189.1"/>
    <property type="molecule type" value="Genomic_DNA"/>
</dbReference>
<reference evidence="2 3" key="1">
    <citation type="submission" date="2024-11" db="EMBL/GenBank/DDBJ databases">
        <title>A near-complete genome assembly of Cinchona calisaya.</title>
        <authorList>
            <person name="Lian D.C."/>
            <person name="Zhao X.W."/>
            <person name="Wei L."/>
        </authorList>
    </citation>
    <scope>NUCLEOTIDE SEQUENCE [LARGE SCALE GENOMIC DNA]</scope>
    <source>
        <tissue evidence="2">Nenye</tissue>
    </source>
</reference>
<protein>
    <submittedName>
        <fullName evidence="2">Uncharacterized protein</fullName>
    </submittedName>
</protein>
<gene>
    <name evidence="2" type="ORF">ACH5RR_004650</name>
</gene>
<keyword evidence="3" id="KW-1185">Reference proteome</keyword>
<comment type="caution">
    <text evidence="2">The sequence shown here is derived from an EMBL/GenBank/DDBJ whole genome shotgun (WGS) entry which is preliminary data.</text>
</comment>
<keyword evidence="1" id="KW-0812">Transmembrane</keyword>
<dbReference type="AlphaFoldDB" id="A0ABD3AY76"/>
<evidence type="ECO:0000256" key="1">
    <source>
        <dbReference type="SAM" id="Phobius"/>
    </source>
</evidence>
<keyword evidence="1" id="KW-1133">Transmembrane helix</keyword>
<organism evidence="2 3">
    <name type="scientific">Cinchona calisaya</name>
    <dbReference type="NCBI Taxonomy" id="153742"/>
    <lineage>
        <taxon>Eukaryota</taxon>
        <taxon>Viridiplantae</taxon>
        <taxon>Streptophyta</taxon>
        <taxon>Embryophyta</taxon>
        <taxon>Tracheophyta</taxon>
        <taxon>Spermatophyta</taxon>
        <taxon>Magnoliopsida</taxon>
        <taxon>eudicotyledons</taxon>
        <taxon>Gunneridae</taxon>
        <taxon>Pentapetalae</taxon>
        <taxon>asterids</taxon>
        <taxon>lamiids</taxon>
        <taxon>Gentianales</taxon>
        <taxon>Rubiaceae</taxon>
        <taxon>Cinchonoideae</taxon>
        <taxon>Cinchoneae</taxon>
        <taxon>Cinchona</taxon>
    </lineage>
</organism>
<proteinExistence type="predicted"/>
<name>A0ABD3AY76_9GENT</name>
<sequence>MSLITLMNGVAPIPRPIRHVRVSILTRLPILVHPEAHRPAKECFAMPREKMRQSRKKMFLFASDIGFCGPFNTVSIGDVLFDSYGFGIVQFGLLGFVGLIFTDSYL</sequence>
<feature type="transmembrane region" description="Helical" evidence="1">
    <location>
        <begin position="58"/>
        <end position="77"/>
    </location>
</feature>
<dbReference type="Proteomes" id="UP001630127">
    <property type="component" value="Unassembled WGS sequence"/>
</dbReference>
<evidence type="ECO:0000313" key="2">
    <source>
        <dbReference type="EMBL" id="KAL3536189.1"/>
    </source>
</evidence>